<dbReference type="Pfam" id="PF08267">
    <property type="entry name" value="Meth_synt_1"/>
    <property type="match status" value="1"/>
</dbReference>
<proteinExistence type="inferred from homology"/>
<keyword evidence="10" id="KW-0677">Repeat</keyword>
<feature type="binding site" evidence="10 11">
    <location>
        <position position="552"/>
    </location>
    <ligand>
        <name>5-methyltetrahydropteroyltri-L-glutamate</name>
        <dbReference type="ChEBI" id="CHEBI:58207"/>
    </ligand>
</feature>
<feature type="binding site" evidence="11">
    <location>
        <position position="18"/>
    </location>
    <ligand>
        <name>5-methyltetrahydropteroyltri-L-glutamate</name>
        <dbReference type="ChEBI" id="CHEBI:58207"/>
    </ligand>
</feature>
<evidence type="ECO:0000256" key="3">
    <source>
        <dbReference type="ARBA" id="ARBA00009553"/>
    </source>
</evidence>
<feature type="active site" description="Proton donor" evidence="10 13">
    <location>
        <position position="686"/>
    </location>
</feature>
<dbReference type="InterPro" id="IPR002629">
    <property type="entry name" value="Met_Synth_C/arc"/>
</dbReference>
<evidence type="ECO:0000256" key="5">
    <source>
        <dbReference type="ARBA" id="ARBA00022605"/>
    </source>
</evidence>
<sequence length="750" mass="85729">MQTTIPGFPRLGEHRELKFAVETYFKDHDAQKLQQTGKDLREKHWRLLQDNGLTEIPSNDFSFYDQMLDTACLLNIIPQPLRSAGLSDLDSYFALARGSQTDKVDVKARPMKKWFNTNYHYIVPLIDAETTIHCSGTKIFDEYLEAKNSGIETRPVLIGPFTFLRLSEIQSDVDQTKLLESMVESYRHILQKLAALGATWIQVDEACLVQELSQADVAFFKKIYQALLKDAPLKVLLQTYFGDIRESYQTVINLPFDGIGLDFVEGKQTLALVQSGFPKDKLLYAGVLNGKNIWRNAYQQTLTLLESMNDLNIVLSTSCSLLHLPYTVANETLAEETKRYFSFAVEKVIELTQLRSILAGNTELLEKNKALFSGNRCQPNQVMKEKLQQLTENDFQRSATYETRKKTQHALFGFPQLPTTTIGSFPQTKEVKQTRGKYRRGTIDQQTYDQYIAKQIIEWINWQEDIGLDVLVHGEFERNDMVEYFGQQLSGILFTTNGWVQSYGTRGVKPPIIWEDIERLQPMTVKWTRFAQAQTSKPVKGMLTGPVTILNWSFPREDIGLRETVYQLALAIRQEVLDLEAAGIQMIQIDEAALREKLPLRRSDWHKEYLDWAIPAFRLVHSQVKEATQIHTHMCYSEFSDIVPEIAAMDVDVISFESARSNLTLLDELRRQQFQTAVGPGVFDIHSPRIPTVDELTTTITNILDKLPADQVWINPDCGLKTRGVIETKESLEHMLQAVHRVREGSANGE</sequence>
<dbReference type="SUPFAM" id="SSF51726">
    <property type="entry name" value="UROD/MetE-like"/>
    <property type="match status" value="2"/>
</dbReference>
<name>A0A242A7L4_9ENTE</name>
<dbReference type="InterPro" id="IPR006276">
    <property type="entry name" value="Cobalamin-indep_Met_synthase"/>
</dbReference>
<dbReference type="GO" id="GO:0032259">
    <property type="term" value="P:methylation"/>
    <property type="evidence" value="ECO:0007669"/>
    <property type="project" value="UniProtKB-KW"/>
</dbReference>
<evidence type="ECO:0000256" key="8">
    <source>
        <dbReference type="ARBA" id="ARBA00022833"/>
    </source>
</evidence>
<feature type="binding site" evidence="10">
    <location>
        <position position="113"/>
    </location>
    <ligand>
        <name>5-methyltetrahydropteroyltri-L-glutamate</name>
        <dbReference type="ChEBI" id="CHEBI:58207"/>
    </ligand>
</feature>
<feature type="binding site" evidence="10">
    <location>
        <position position="633"/>
    </location>
    <ligand>
        <name>Zn(2+)</name>
        <dbReference type="ChEBI" id="CHEBI:29105"/>
        <note>catalytic</note>
    </ligand>
</feature>
<accession>A0A242A7L4</accession>
<comment type="catalytic activity">
    <reaction evidence="10">
        <text>5-methyltetrahydropteroyltri-L-glutamate + L-homocysteine = tetrahydropteroyltri-L-glutamate + L-methionine</text>
        <dbReference type="Rhea" id="RHEA:21196"/>
        <dbReference type="ChEBI" id="CHEBI:57844"/>
        <dbReference type="ChEBI" id="CHEBI:58140"/>
        <dbReference type="ChEBI" id="CHEBI:58199"/>
        <dbReference type="ChEBI" id="CHEBI:58207"/>
        <dbReference type="EC" id="2.1.1.14"/>
    </reaction>
</comment>
<feature type="binding site" evidence="10 11">
    <location>
        <position position="590"/>
    </location>
    <ligand>
        <name>L-homocysteine</name>
        <dbReference type="ChEBI" id="CHEBI:58199"/>
    </ligand>
</feature>
<evidence type="ECO:0000256" key="9">
    <source>
        <dbReference type="ARBA" id="ARBA00023167"/>
    </source>
</evidence>
<feature type="binding site" evidence="10 11">
    <location>
        <position position="590"/>
    </location>
    <ligand>
        <name>L-methionine</name>
        <dbReference type="ChEBI" id="CHEBI:57844"/>
    </ligand>
</feature>
<protein>
    <recommendedName>
        <fullName evidence="10">5-methyltetrahydropteroyltriglutamate--homocysteine methyltransferase</fullName>
        <ecNumber evidence="10">2.1.1.14</ecNumber>
    </recommendedName>
    <alternativeName>
        <fullName evidence="10">Cobalamin-independent methionine synthase</fullName>
    </alternativeName>
    <alternativeName>
        <fullName evidence="10">Methionine synthase, vitamin-B12 independent isozyme</fullName>
    </alternativeName>
</protein>
<evidence type="ECO:0000256" key="2">
    <source>
        <dbReference type="ARBA" id="ARBA00004681"/>
    </source>
</evidence>
<comment type="pathway">
    <text evidence="2 10">Amino-acid biosynthesis; L-methionine biosynthesis via de novo pathway; L-methionine from L-homocysteine (MetE route): step 1/1.</text>
</comment>
<keyword evidence="8 10" id="KW-0862">Zinc</keyword>
<keyword evidence="6 10" id="KW-0808">Transferase</keyword>
<dbReference type="CDD" id="cd03312">
    <property type="entry name" value="CIMS_N_terminal_like"/>
    <property type="match status" value="1"/>
</dbReference>
<evidence type="ECO:0000313" key="16">
    <source>
        <dbReference type="EMBL" id="OTN76942.1"/>
    </source>
</evidence>
<organism evidence="16 17">
    <name type="scientific">Candidatus Enterococcus testudinis</name>
    <dbReference type="NCBI Taxonomy" id="1834191"/>
    <lineage>
        <taxon>Bacteria</taxon>
        <taxon>Bacillati</taxon>
        <taxon>Bacillota</taxon>
        <taxon>Bacilli</taxon>
        <taxon>Lactobacillales</taxon>
        <taxon>Enterococcaceae</taxon>
        <taxon>Enterococcus</taxon>
    </lineage>
</organism>
<reference evidence="16 17" key="1">
    <citation type="submission" date="2017-05" db="EMBL/GenBank/DDBJ databases">
        <title>The Genome Sequence of Enterococcus sp. 8G7_MSG3316.</title>
        <authorList>
            <consortium name="The Broad Institute Genomics Platform"/>
            <consortium name="The Broad Institute Genomic Center for Infectious Diseases"/>
            <person name="Earl A."/>
            <person name="Manson A."/>
            <person name="Schwartman J."/>
            <person name="Gilmore M."/>
            <person name="Abouelleil A."/>
            <person name="Cao P."/>
            <person name="Chapman S."/>
            <person name="Cusick C."/>
            <person name="Shea T."/>
            <person name="Young S."/>
            <person name="Neafsey D."/>
            <person name="Nusbaum C."/>
            <person name="Birren B."/>
        </authorList>
    </citation>
    <scope>NUCLEOTIDE SEQUENCE [LARGE SCALE GENOMIC DNA]</scope>
    <source>
        <strain evidence="16 17">8G7_MSG3316</strain>
    </source>
</reference>
<dbReference type="EC" id="2.1.1.14" evidence="10"/>
<feature type="binding site" evidence="11">
    <location>
        <position position="118"/>
    </location>
    <ligand>
        <name>5-methyltetrahydropteroyltri-L-glutamate</name>
        <dbReference type="ChEBI" id="CHEBI:58207"/>
    </ligand>
</feature>
<dbReference type="InterPro" id="IPR038071">
    <property type="entry name" value="UROD/MetE-like_sf"/>
</dbReference>
<dbReference type="CDD" id="cd03311">
    <property type="entry name" value="CIMS_C_terminal_like"/>
    <property type="match status" value="1"/>
</dbReference>
<evidence type="ECO:0000256" key="12">
    <source>
        <dbReference type="PIRSR" id="PIRSR000382-2"/>
    </source>
</evidence>
<feature type="binding site" evidence="10">
    <location>
        <position position="635"/>
    </location>
    <ligand>
        <name>Zn(2+)</name>
        <dbReference type="ChEBI" id="CHEBI:29105"/>
        <note>catalytic</note>
    </ligand>
</feature>
<dbReference type="NCBIfam" id="TIGR01371">
    <property type="entry name" value="met_syn_B12ind"/>
    <property type="match status" value="1"/>
</dbReference>
<evidence type="ECO:0000256" key="10">
    <source>
        <dbReference type="HAMAP-Rule" id="MF_00172"/>
    </source>
</evidence>
<dbReference type="GO" id="GO:0009086">
    <property type="term" value="P:methionine biosynthetic process"/>
    <property type="evidence" value="ECO:0007669"/>
    <property type="project" value="UniProtKB-UniRule"/>
</dbReference>
<dbReference type="RefSeq" id="WP_086275019.1">
    <property type="nucleotide sequence ID" value="NZ_NGKU01000001.1"/>
</dbReference>
<dbReference type="EMBL" id="NGKU01000001">
    <property type="protein sequence ID" value="OTN76942.1"/>
    <property type="molecule type" value="Genomic_DNA"/>
</dbReference>
<evidence type="ECO:0000256" key="6">
    <source>
        <dbReference type="ARBA" id="ARBA00022679"/>
    </source>
</evidence>
<dbReference type="GO" id="GO:0003871">
    <property type="term" value="F:5-methyltetrahydropteroyltriglutamate-homocysteine S-methyltransferase activity"/>
    <property type="evidence" value="ECO:0007669"/>
    <property type="project" value="UniProtKB-UniRule"/>
</dbReference>
<keyword evidence="17" id="KW-1185">Reference proteome</keyword>
<feature type="binding site" evidence="12">
    <location>
        <position position="633"/>
    </location>
    <ligand>
        <name>Zn(2+)</name>
        <dbReference type="ChEBI" id="CHEBI:29105"/>
        <label>1</label>
        <note>catalytic</note>
    </ligand>
</feature>
<dbReference type="HAMAP" id="MF_00172">
    <property type="entry name" value="Meth_synth"/>
    <property type="match status" value="1"/>
</dbReference>
<evidence type="ECO:0000256" key="11">
    <source>
        <dbReference type="PIRSR" id="PIRSR000382-1"/>
    </source>
</evidence>
<comment type="caution">
    <text evidence="10">Lacks conserved residue(s) required for the propagation of feature annotation.</text>
</comment>
<feature type="binding site" evidence="10 11">
    <location>
        <begin position="422"/>
        <end position="424"/>
    </location>
    <ligand>
        <name>L-methionine</name>
        <dbReference type="ChEBI" id="CHEBI:57844"/>
    </ligand>
</feature>
<dbReference type="InterPro" id="IPR013215">
    <property type="entry name" value="Cbl-indep_Met_Synth_N"/>
</dbReference>
<dbReference type="OrthoDB" id="244285at2"/>
<dbReference type="Pfam" id="PF01717">
    <property type="entry name" value="Meth_synt_2"/>
    <property type="match status" value="1"/>
</dbReference>
<feature type="binding site" evidence="10 11">
    <location>
        <position position="475"/>
    </location>
    <ligand>
        <name>L-methionine</name>
        <dbReference type="ChEBI" id="CHEBI:57844"/>
    </ligand>
</feature>
<evidence type="ECO:0000259" key="14">
    <source>
        <dbReference type="Pfam" id="PF01717"/>
    </source>
</evidence>
<dbReference type="STRING" id="1834191.A5886_002021"/>
<evidence type="ECO:0000256" key="1">
    <source>
        <dbReference type="ARBA" id="ARBA00002777"/>
    </source>
</evidence>
<feature type="domain" description="Cobalamin-independent methionine synthase MetE N-terminal" evidence="15">
    <location>
        <begin position="3"/>
        <end position="309"/>
    </location>
</feature>
<feature type="binding site" evidence="12">
    <location>
        <position position="657"/>
    </location>
    <ligand>
        <name>Zn(2+)</name>
        <dbReference type="ChEBI" id="CHEBI:29105"/>
        <label>1</label>
        <note>catalytic</note>
    </ligand>
</feature>
<evidence type="ECO:0000259" key="15">
    <source>
        <dbReference type="Pfam" id="PF08267"/>
    </source>
</evidence>
<keyword evidence="7 10" id="KW-0479">Metal-binding</keyword>
<keyword evidence="4 10" id="KW-0489">Methyltransferase</keyword>
<dbReference type="Gene3D" id="3.20.20.210">
    <property type="match status" value="2"/>
</dbReference>
<evidence type="ECO:0000256" key="4">
    <source>
        <dbReference type="ARBA" id="ARBA00022603"/>
    </source>
</evidence>
<feature type="binding site" evidence="10">
    <location>
        <position position="718"/>
    </location>
    <ligand>
        <name>Zn(2+)</name>
        <dbReference type="ChEBI" id="CHEBI:29105"/>
        <note>catalytic</note>
    </ligand>
</feature>
<dbReference type="GO" id="GO:0008270">
    <property type="term" value="F:zinc ion binding"/>
    <property type="evidence" value="ECO:0007669"/>
    <property type="project" value="InterPro"/>
</dbReference>
<keyword evidence="9 10" id="KW-0486">Methionine biosynthesis</keyword>
<dbReference type="AlphaFoldDB" id="A0A242A7L4"/>
<evidence type="ECO:0000256" key="13">
    <source>
        <dbReference type="PIRSR" id="PIRSR000382-3"/>
    </source>
</evidence>
<comment type="caution">
    <text evidence="16">The sequence shown here is derived from an EMBL/GenBank/DDBJ whole genome shotgun (WGS) entry which is preliminary data.</text>
</comment>
<dbReference type="PANTHER" id="PTHR30519">
    <property type="entry name" value="5-METHYLTETRAHYDROPTEROYLTRIGLUTAMATE--HOMOCYSTEINE METHYLTRANSFERASE"/>
    <property type="match status" value="1"/>
</dbReference>
<evidence type="ECO:0000313" key="17">
    <source>
        <dbReference type="Proteomes" id="UP000195043"/>
    </source>
</evidence>
<dbReference type="NCBIfam" id="NF003556">
    <property type="entry name" value="PRK05222.1"/>
    <property type="match status" value="1"/>
</dbReference>
<feature type="domain" description="Cobalamin-independent methionine synthase MetE C-terminal/archaeal" evidence="14">
    <location>
        <begin position="417"/>
        <end position="739"/>
    </location>
</feature>
<feature type="binding site" evidence="12">
    <location>
        <position position="635"/>
    </location>
    <ligand>
        <name>Zn(2+)</name>
        <dbReference type="ChEBI" id="CHEBI:29105"/>
        <label>1</label>
        <note>catalytic</note>
    </ligand>
</feature>
<comment type="similarity">
    <text evidence="3 10">Belongs to the vitamin-B12 independent methionine synthase family.</text>
</comment>
<comment type="cofactor">
    <cofactor evidence="10">
        <name>Zn(2+)</name>
        <dbReference type="ChEBI" id="CHEBI:29105"/>
    </cofactor>
    <text evidence="10">Binds 1 zinc ion per subunit.</text>
</comment>
<feature type="binding site" evidence="10 11">
    <location>
        <begin position="422"/>
        <end position="424"/>
    </location>
    <ligand>
        <name>L-homocysteine</name>
        <dbReference type="ChEBI" id="CHEBI:58199"/>
    </ligand>
</feature>
<evidence type="ECO:0000256" key="7">
    <source>
        <dbReference type="ARBA" id="ARBA00022723"/>
    </source>
</evidence>
<feature type="binding site" evidence="10">
    <location>
        <position position="596"/>
    </location>
    <ligand>
        <name>5-methyltetrahydropteroyltri-L-glutamate</name>
        <dbReference type="ChEBI" id="CHEBI:58207"/>
    </ligand>
</feature>
<dbReference type="UniPathway" id="UPA00051">
    <property type="reaction ID" value="UER00082"/>
</dbReference>
<dbReference type="Proteomes" id="UP000195043">
    <property type="component" value="Unassembled WGS sequence"/>
</dbReference>
<dbReference type="PIRSF" id="PIRSF000382">
    <property type="entry name" value="MeTrfase_B12_ind"/>
    <property type="match status" value="1"/>
</dbReference>
<comment type="function">
    <text evidence="1 10">Catalyzes the transfer of a methyl group from 5-methyltetrahydrofolate to homocysteine resulting in methionine formation.</text>
</comment>
<feature type="binding site" evidence="10">
    <location>
        <position position="657"/>
    </location>
    <ligand>
        <name>Zn(2+)</name>
        <dbReference type="ChEBI" id="CHEBI:29105"/>
        <note>catalytic</note>
    </ligand>
</feature>
<keyword evidence="5 10" id="KW-0028">Amino-acid biosynthesis</keyword>
<feature type="binding site" evidence="10">
    <location>
        <begin position="15"/>
        <end position="18"/>
    </location>
    <ligand>
        <name>5-methyltetrahydropteroyltri-L-glutamate</name>
        <dbReference type="ChEBI" id="CHEBI:58207"/>
    </ligand>
</feature>
<feature type="binding site" evidence="12">
    <location>
        <position position="718"/>
    </location>
    <ligand>
        <name>Zn(2+)</name>
        <dbReference type="ChEBI" id="CHEBI:29105"/>
        <label>1</label>
        <note>catalytic</note>
    </ligand>
</feature>
<comment type="cofactor">
    <cofactor evidence="12">
        <name>Zn(2+)</name>
        <dbReference type="ChEBI" id="CHEBI:29105"/>
    </cofactor>
    <text evidence="12">Binds 2 Zn(2+) ions per subunit.</text>
</comment>
<gene>
    <name evidence="10" type="primary">metE</name>
    <name evidence="16" type="ORF">A5886_002021</name>
</gene>
<feature type="binding site" evidence="10">
    <location>
        <position position="475"/>
    </location>
    <ligand>
        <name>L-homocysteine</name>
        <dbReference type="ChEBI" id="CHEBI:58199"/>
    </ligand>
</feature>